<dbReference type="PANTHER" id="PTHR36575:SF2">
    <property type="entry name" value="CHITIN-BINDING TYPE-4 DOMAIN-CONTAINING PROTEIN-RELATED"/>
    <property type="match status" value="1"/>
</dbReference>
<protein>
    <recommendedName>
        <fullName evidence="8">Chitin-binding type-4 domain-containing protein</fullName>
    </recommendedName>
</protein>
<evidence type="ECO:0000313" key="9">
    <source>
        <dbReference type="EMBL" id="KAF2498512.1"/>
    </source>
</evidence>
<dbReference type="Proteomes" id="UP000799750">
    <property type="component" value="Unassembled WGS sequence"/>
</dbReference>
<dbReference type="InterPro" id="IPR004302">
    <property type="entry name" value="Cellulose/chitin-bd_N"/>
</dbReference>
<dbReference type="InterPro" id="IPR052282">
    <property type="entry name" value="Starch-active_LPMO"/>
</dbReference>
<keyword evidence="2" id="KW-0479">Metal-binding</keyword>
<evidence type="ECO:0000256" key="6">
    <source>
        <dbReference type="ARBA" id="ARBA00034311"/>
    </source>
</evidence>
<feature type="domain" description="Chitin-binding type-4" evidence="8">
    <location>
        <begin position="20"/>
        <end position="191"/>
    </location>
</feature>
<keyword evidence="7" id="KW-0732">Signal</keyword>
<dbReference type="GO" id="GO:0046872">
    <property type="term" value="F:metal ion binding"/>
    <property type="evidence" value="ECO:0007669"/>
    <property type="project" value="UniProtKB-KW"/>
</dbReference>
<dbReference type="EMBL" id="MU004185">
    <property type="protein sequence ID" value="KAF2498512.1"/>
    <property type="molecule type" value="Genomic_DNA"/>
</dbReference>
<feature type="chain" id="PRO_5025487454" description="Chitin-binding type-4 domain-containing protein" evidence="7">
    <location>
        <begin position="20"/>
        <end position="212"/>
    </location>
</feature>
<proteinExistence type="inferred from homology"/>
<feature type="signal peptide" evidence="7">
    <location>
        <begin position="1"/>
        <end position="19"/>
    </location>
</feature>
<dbReference type="AlphaFoldDB" id="A0A6A6R293"/>
<keyword evidence="10" id="KW-1185">Reference proteome</keyword>
<comment type="cofactor">
    <cofactor evidence="1">
        <name>Cu(2+)</name>
        <dbReference type="ChEBI" id="CHEBI:29036"/>
    </cofactor>
</comment>
<comment type="similarity">
    <text evidence="6">Belongs to the polysaccharide monooxygenase AA13 family.</text>
</comment>
<name>A0A6A6R293_9PEZI</name>
<keyword evidence="5" id="KW-0325">Glycoprotein</keyword>
<dbReference type="Pfam" id="PF03067">
    <property type="entry name" value="LPMO_10"/>
    <property type="match status" value="1"/>
</dbReference>
<reference evidence="9" key="1">
    <citation type="journal article" date="2020" name="Stud. Mycol.">
        <title>101 Dothideomycetes genomes: a test case for predicting lifestyles and emergence of pathogens.</title>
        <authorList>
            <person name="Haridas S."/>
            <person name="Albert R."/>
            <person name="Binder M."/>
            <person name="Bloem J."/>
            <person name="Labutti K."/>
            <person name="Salamov A."/>
            <person name="Andreopoulos B."/>
            <person name="Baker S."/>
            <person name="Barry K."/>
            <person name="Bills G."/>
            <person name="Bluhm B."/>
            <person name="Cannon C."/>
            <person name="Castanera R."/>
            <person name="Culley D."/>
            <person name="Daum C."/>
            <person name="Ezra D."/>
            <person name="Gonzalez J."/>
            <person name="Henrissat B."/>
            <person name="Kuo A."/>
            <person name="Liang C."/>
            <person name="Lipzen A."/>
            <person name="Lutzoni F."/>
            <person name="Magnuson J."/>
            <person name="Mondo S."/>
            <person name="Nolan M."/>
            <person name="Ohm R."/>
            <person name="Pangilinan J."/>
            <person name="Park H.-J."/>
            <person name="Ramirez L."/>
            <person name="Alfaro M."/>
            <person name="Sun H."/>
            <person name="Tritt A."/>
            <person name="Yoshinaga Y."/>
            <person name="Zwiers L.-H."/>
            <person name="Turgeon B."/>
            <person name="Goodwin S."/>
            <person name="Spatafora J."/>
            <person name="Crous P."/>
            <person name="Grigoriev I."/>
        </authorList>
    </citation>
    <scope>NUCLEOTIDE SEQUENCE</scope>
    <source>
        <strain evidence="9">CBS 269.34</strain>
    </source>
</reference>
<evidence type="ECO:0000256" key="4">
    <source>
        <dbReference type="ARBA" id="ARBA00023157"/>
    </source>
</evidence>
<dbReference type="PANTHER" id="PTHR36575">
    <property type="entry name" value="BINDING PROTEIN, PUTATIVE (AFU_ORTHOLOGUE AFUA_1G14430)-RELATED"/>
    <property type="match status" value="1"/>
</dbReference>
<evidence type="ECO:0000256" key="5">
    <source>
        <dbReference type="ARBA" id="ARBA00023180"/>
    </source>
</evidence>
<accession>A0A6A6R293</accession>
<feature type="non-terminal residue" evidence="9">
    <location>
        <position position="212"/>
    </location>
</feature>
<sequence length="212" mass="22300">MHSFTPLLTLAYLATTAYSHGFVTTPPARLAGTAMSAACGAQVYSNQASDNYGNVQGELQVAASQSDYNAAACDIWLCKGYKYADNTANVQSYTAGQTVAMVVDIRAPHTGTANVSIVDTKTNEIIGSPLIHWDVYATNSIPLSEQANNTNFKIEIPSDLGSKCATAGDCVIQWWWDARSIDQTYEACVDFTVGGSGSTPASSSSVVAASSS</sequence>
<organism evidence="9 10">
    <name type="scientific">Lophium mytilinum</name>
    <dbReference type="NCBI Taxonomy" id="390894"/>
    <lineage>
        <taxon>Eukaryota</taxon>
        <taxon>Fungi</taxon>
        <taxon>Dikarya</taxon>
        <taxon>Ascomycota</taxon>
        <taxon>Pezizomycotina</taxon>
        <taxon>Dothideomycetes</taxon>
        <taxon>Pleosporomycetidae</taxon>
        <taxon>Mytilinidiales</taxon>
        <taxon>Mytilinidiaceae</taxon>
        <taxon>Lophium</taxon>
    </lineage>
</organism>
<keyword evidence="4" id="KW-1015">Disulfide bond</keyword>
<dbReference type="OrthoDB" id="120613at2759"/>
<keyword evidence="3" id="KW-0186">Copper</keyword>
<evidence type="ECO:0000256" key="3">
    <source>
        <dbReference type="ARBA" id="ARBA00023008"/>
    </source>
</evidence>
<evidence type="ECO:0000313" key="10">
    <source>
        <dbReference type="Proteomes" id="UP000799750"/>
    </source>
</evidence>
<gene>
    <name evidence="9" type="ORF">BU16DRAFT_437867</name>
</gene>
<dbReference type="Gene3D" id="2.70.50.70">
    <property type="match status" value="1"/>
</dbReference>
<evidence type="ECO:0000256" key="2">
    <source>
        <dbReference type="ARBA" id="ARBA00022723"/>
    </source>
</evidence>
<evidence type="ECO:0000256" key="7">
    <source>
        <dbReference type="SAM" id="SignalP"/>
    </source>
</evidence>
<evidence type="ECO:0000259" key="8">
    <source>
        <dbReference type="Pfam" id="PF03067"/>
    </source>
</evidence>
<evidence type="ECO:0000256" key="1">
    <source>
        <dbReference type="ARBA" id="ARBA00001973"/>
    </source>
</evidence>